<sequence length="78" mass="9123">MDNINKTLFNYTPPLIVSEVNDYKRLYEELHSLGSGAFGEANGTMKKCITFKWSYVLIVCRIFFNTNHKYLVDNRENP</sequence>
<proteinExistence type="predicted"/>
<protein>
    <submittedName>
        <fullName evidence="1">Uncharacterized protein</fullName>
    </submittedName>
</protein>
<accession>A0A7R9M312</accession>
<keyword evidence="2" id="KW-1185">Reference proteome</keyword>
<name>A0A7R9M312_9ACAR</name>
<dbReference type="EMBL" id="CAJPVJ010004606">
    <property type="protein sequence ID" value="CAG2168768.1"/>
    <property type="molecule type" value="Genomic_DNA"/>
</dbReference>
<organism evidence="1">
    <name type="scientific">Oppiella nova</name>
    <dbReference type="NCBI Taxonomy" id="334625"/>
    <lineage>
        <taxon>Eukaryota</taxon>
        <taxon>Metazoa</taxon>
        <taxon>Ecdysozoa</taxon>
        <taxon>Arthropoda</taxon>
        <taxon>Chelicerata</taxon>
        <taxon>Arachnida</taxon>
        <taxon>Acari</taxon>
        <taxon>Acariformes</taxon>
        <taxon>Sarcoptiformes</taxon>
        <taxon>Oribatida</taxon>
        <taxon>Brachypylina</taxon>
        <taxon>Oppioidea</taxon>
        <taxon>Oppiidae</taxon>
        <taxon>Oppiella</taxon>
    </lineage>
</organism>
<reference evidence="1" key="1">
    <citation type="submission" date="2020-11" db="EMBL/GenBank/DDBJ databases">
        <authorList>
            <person name="Tran Van P."/>
        </authorList>
    </citation>
    <scope>NUCLEOTIDE SEQUENCE</scope>
</reference>
<dbReference type="Proteomes" id="UP000728032">
    <property type="component" value="Unassembled WGS sequence"/>
</dbReference>
<evidence type="ECO:0000313" key="1">
    <source>
        <dbReference type="EMBL" id="CAD7651335.1"/>
    </source>
</evidence>
<gene>
    <name evidence="1" type="ORF">ONB1V03_LOCUS8252</name>
</gene>
<dbReference type="EMBL" id="OC919431">
    <property type="protein sequence ID" value="CAD7651335.1"/>
    <property type="molecule type" value="Genomic_DNA"/>
</dbReference>
<evidence type="ECO:0000313" key="2">
    <source>
        <dbReference type="Proteomes" id="UP000728032"/>
    </source>
</evidence>
<dbReference type="AlphaFoldDB" id="A0A7R9M312"/>